<dbReference type="Proteomes" id="UP000179001">
    <property type="component" value="Unassembled WGS sequence"/>
</dbReference>
<dbReference type="PANTHER" id="PTHR39173:SF1">
    <property type="entry name" value="ACETYLTRANSFERASE"/>
    <property type="match status" value="1"/>
</dbReference>
<evidence type="ECO:0000313" key="3">
    <source>
        <dbReference type="Proteomes" id="UP000179001"/>
    </source>
</evidence>
<dbReference type="STRING" id="1798002.A2478_01140"/>
<dbReference type="EMBL" id="MFGJ01000002">
    <property type="protein sequence ID" value="OGF32646.1"/>
    <property type="molecule type" value="Genomic_DNA"/>
</dbReference>
<dbReference type="Pfam" id="PF13302">
    <property type="entry name" value="Acetyltransf_3"/>
    <property type="match status" value="1"/>
</dbReference>
<accession>A0A1F5T1P4</accession>
<reference evidence="2 3" key="1">
    <citation type="journal article" date="2016" name="Nat. Commun.">
        <title>Thousands of microbial genomes shed light on interconnected biogeochemical processes in an aquifer system.</title>
        <authorList>
            <person name="Anantharaman K."/>
            <person name="Brown C.T."/>
            <person name="Hug L.A."/>
            <person name="Sharon I."/>
            <person name="Castelle C.J."/>
            <person name="Probst A.J."/>
            <person name="Thomas B.C."/>
            <person name="Singh A."/>
            <person name="Wilkins M.J."/>
            <person name="Karaoz U."/>
            <person name="Brodie E.L."/>
            <person name="Williams K.H."/>
            <person name="Hubbard S.S."/>
            <person name="Banfield J.F."/>
        </authorList>
    </citation>
    <scope>NUCLEOTIDE SEQUENCE [LARGE SCALE GENOMIC DNA]</scope>
</reference>
<dbReference type="AlphaFoldDB" id="A0A1F5T1P4"/>
<gene>
    <name evidence="2" type="ORF">A2478_01140</name>
</gene>
<dbReference type="PANTHER" id="PTHR39173">
    <property type="entry name" value="ACETYLTRANSFERASE"/>
    <property type="match status" value="1"/>
</dbReference>
<comment type="caution">
    <text evidence="2">The sequence shown here is derived from an EMBL/GenBank/DDBJ whole genome shotgun (WGS) entry which is preliminary data.</text>
</comment>
<protein>
    <recommendedName>
        <fullName evidence="1">N-acetyltransferase domain-containing protein</fullName>
    </recommendedName>
</protein>
<sequence length="165" mass="19383">MRLIKPTLKYKKSFQNGLREFLKIDQQNEGNPAKVEEYIKESRRYKRGTDLPKGMVPASTFWLIDNDTFIGRVSIRHKLNKNLRNFGGHIGYAIRPSKRKRGYGNKILTLALKEAKKLNLNKVLVTCNETNIASQKIIEKNKGRLQQKKVYQGERLRFYWIDLEE</sequence>
<organism evidence="2 3">
    <name type="scientific">Candidatus Falkowbacteria bacterium RIFOXYC2_FULL_36_12</name>
    <dbReference type="NCBI Taxonomy" id="1798002"/>
    <lineage>
        <taxon>Bacteria</taxon>
        <taxon>Candidatus Falkowiibacteriota</taxon>
    </lineage>
</organism>
<dbReference type="SUPFAM" id="SSF55729">
    <property type="entry name" value="Acyl-CoA N-acyltransferases (Nat)"/>
    <property type="match status" value="1"/>
</dbReference>
<evidence type="ECO:0000313" key="2">
    <source>
        <dbReference type="EMBL" id="OGF32646.1"/>
    </source>
</evidence>
<dbReference type="InterPro" id="IPR016181">
    <property type="entry name" value="Acyl_CoA_acyltransferase"/>
</dbReference>
<dbReference type="InterPro" id="IPR000182">
    <property type="entry name" value="GNAT_dom"/>
</dbReference>
<dbReference type="Gene3D" id="3.40.630.30">
    <property type="match status" value="1"/>
</dbReference>
<dbReference type="GO" id="GO:0016747">
    <property type="term" value="F:acyltransferase activity, transferring groups other than amino-acyl groups"/>
    <property type="evidence" value="ECO:0007669"/>
    <property type="project" value="InterPro"/>
</dbReference>
<name>A0A1F5T1P4_9BACT</name>
<evidence type="ECO:0000259" key="1">
    <source>
        <dbReference type="PROSITE" id="PS51186"/>
    </source>
</evidence>
<proteinExistence type="predicted"/>
<dbReference type="PROSITE" id="PS51186">
    <property type="entry name" value="GNAT"/>
    <property type="match status" value="1"/>
</dbReference>
<feature type="domain" description="N-acetyltransferase" evidence="1">
    <location>
        <begin position="8"/>
        <end position="165"/>
    </location>
</feature>